<dbReference type="EMBL" id="CP159373">
    <property type="protein sequence ID" value="XCN71779.1"/>
    <property type="molecule type" value="Genomic_DNA"/>
</dbReference>
<protein>
    <submittedName>
        <fullName evidence="2">CZB domain-containing protein</fullName>
    </submittedName>
</protein>
<dbReference type="Gene3D" id="1.20.120.30">
    <property type="entry name" value="Aspartate receptor, ligand-binding domain"/>
    <property type="match status" value="1"/>
</dbReference>
<reference evidence="2" key="1">
    <citation type="journal article" date="2024" name="Syst. Appl. Microbiol.">
        <title>First single-strain enrichments of Electrothrix cable bacteria, description of E. aestuarii sp. nov. and E. rattekaaiensis sp. nov., and proposal of a cable bacteria taxonomy following the rules of the SeqCode.</title>
        <authorList>
            <person name="Plum-Jensen L.E."/>
            <person name="Schramm A."/>
            <person name="Marshall I.P.G."/>
        </authorList>
    </citation>
    <scope>NUCLEOTIDE SEQUENCE</scope>
    <source>
        <strain evidence="2">Rat1</strain>
    </source>
</reference>
<proteinExistence type="predicted"/>
<name>A0AAU8LSD5_9BACT</name>
<organism evidence="2">
    <name type="scientific">Candidatus Electrothrix aestuarii</name>
    <dbReference type="NCBI Taxonomy" id="3062594"/>
    <lineage>
        <taxon>Bacteria</taxon>
        <taxon>Pseudomonadati</taxon>
        <taxon>Thermodesulfobacteriota</taxon>
        <taxon>Desulfobulbia</taxon>
        <taxon>Desulfobulbales</taxon>
        <taxon>Desulfobulbaceae</taxon>
        <taxon>Candidatus Electrothrix</taxon>
    </lineage>
</organism>
<accession>A0AAU8LSD5</accession>
<evidence type="ECO:0000259" key="1">
    <source>
        <dbReference type="Pfam" id="PF13682"/>
    </source>
</evidence>
<dbReference type="Pfam" id="PF13682">
    <property type="entry name" value="CZB"/>
    <property type="match status" value="1"/>
</dbReference>
<evidence type="ECO:0000313" key="2">
    <source>
        <dbReference type="EMBL" id="XCN71779.1"/>
    </source>
</evidence>
<gene>
    <name evidence="2" type="ORF">Q3M24_15885</name>
</gene>
<dbReference type="KEGG" id="eaj:Q3M24_15885"/>
<sequence length="152" mass="17232">MDKIEIMTTLKLAAVSHRAWLSNAQALIDGIPLDKDKVPVSSCDCEFGRWYHGEGQRLKGIPGFKDIEKPHEKLHETYLEIFALLYGEENQKPSLFSKLIGRAQKAATEKREAARAKSLLLKDYSNEVIEKVERLQKVINAMGEKQLSSYLS</sequence>
<reference evidence="2" key="2">
    <citation type="submission" date="2024-06" db="EMBL/GenBank/DDBJ databases">
        <authorList>
            <person name="Plum-Jensen L.E."/>
            <person name="Schramm A."/>
            <person name="Marshall I.P.G."/>
        </authorList>
    </citation>
    <scope>NUCLEOTIDE SEQUENCE</scope>
    <source>
        <strain evidence="2">Rat1</strain>
    </source>
</reference>
<dbReference type="InterPro" id="IPR025991">
    <property type="entry name" value="Chemoreceptor_zinc-bind_dom"/>
</dbReference>
<feature type="domain" description="Chemoreceptor zinc-binding" evidence="1">
    <location>
        <begin position="17"/>
        <end position="80"/>
    </location>
</feature>
<dbReference type="AlphaFoldDB" id="A0AAU8LSD5"/>